<feature type="domain" description="ASCH" evidence="1">
    <location>
        <begin position="23"/>
        <end position="62"/>
    </location>
</feature>
<protein>
    <submittedName>
        <fullName evidence="2">ASCH domain-containing protein</fullName>
    </submittedName>
</protein>
<dbReference type="InterPro" id="IPR015947">
    <property type="entry name" value="PUA-like_sf"/>
</dbReference>
<dbReference type="OrthoDB" id="9807542at2"/>
<organism evidence="2 3">
    <name type="scientific">Brevibacterium aurantiacum</name>
    <dbReference type="NCBI Taxonomy" id="273384"/>
    <lineage>
        <taxon>Bacteria</taxon>
        <taxon>Bacillati</taxon>
        <taxon>Actinomycetota</taxon>
        <taxon>Actinomycetes</taxon>
        <taxon>Micrococcales</taxon>
        <taxon>Brevibacteriaceae</taxon>
        <taxon>Brevibacterium</taxon>
    </lineage>
</organism>
<evidence type="ECO:0000313" key="2">
    <source>
        <dbReference type="EMBL" id="TSI15926.1"/>
    </source>
</evidence>
<gene>
    <name evidence="2" type="ORF">FO013_09765</name>
</gene>
<dbReference type="EMBL" id="VLTK01000005">
    <property type="protein sequence ID" value="TSI15926.1"/>
    <property type="molecule type" value="Genomic_DNA"/>
</dbReference>
<dbReference type="Gene3D" id="3.10.400.10">
    <property type="entry name" value="Sulfate adenylyltransferase"/>
    <property type="match status" value="1"/>
</dbReference>
<dbReference type="SUPFAM" id="SSF88697">
    <property type="entry name" value="PUA domain-like"/>
    <property type="match status" value="1"/>
</dbReference>
<keyword evidence="3" id="KW-1185">Reference proteome</keyword>
<proteinExistence type="predicted"/>
<dbReference type="Pfam" id="PF04266">
    <property type="entry name" value="ASCH"/>
    <property type="match status" value="1"/>
</dbReference>
<evidence type="ECO:0000313" key="3">
    <source>
        <dbReference type="Proteomes" id="UP000316406"/>
    </source>
</evidence>
<accession>A0A556CF53</accession>
<reference evidence="2 3" key="1">
    <citation type="submission" date="2019-07" db="EMBL/GenBank/DDBJ databases">
        <title>Draft genome sequence of Brevibacterium aurantiacum XU54 isolated from Xinjiang China.</title>
        <authorList>
            <person name="Xu X."/>
        </authorList>
    </citation>
    <scope>NUCLEOTIDE SEQUENCE [LARGE SCALE GENOMIC DNA]</scope>
    <source>
        <strain evidence="2 3">XU54</strain>
    </source>
</reference>
<dbReference type="AlphaFoldDB" id="A0A556CF53"/>
<name>A0A556CF53_BREAU</name>
<dbReference type="Proteomes" id="UP000316406">
    <property type="component" value="Unassembled WGS sequence"/>
</dbReference>
<comment type="caution">
    <text evidence="2">The sequence shown here is derived from an EMBL/GenBank/DDBJ whole genome shotgun (WGS) entry which is preliminary data.</text>
</comment>
<sequence>MDCDCSWRRVPRDTLRTREVLVGRTLKEWREDHEQFWRCYGQSNRAFSSDMPVVCERFELVFAV</sequence>
<evidence type="ECO:0000259" key="1">
    <source>
        <dbReference type="Pfam" id="PF04266"/>
    </source>
</evidence>
<dbReference type="InterPro" id="IPR007374">
    <property type="entry name" value="ASCH_domain"/>
</dbReference>